<dbReference type="InterPro" id="IPR025737">
    <property type="entry name" value="FApF"/>
</dbReference>
<dbReference type="STRING" id="34103.SAMN05421778_11750"/>
<organism evidence="2 3">
    <name type="scientific">Sphaerotilus natans subsp. natans DSM 6575</name>
    <dbReference type="NCBI Taxonomy" id="1286631"/>
    <lineage>
        <taxon>Bacteria</taxon>
        <taxon>Pseudomonadati</taxon>
        <taxon>Pseudomonadota</taxon>
        <taxon>Betaproteobacteria</taxon>
        <taxon>Burkholderiales</taxon>
        <taxon>Sphaerotilaceae</taxon>
        <taxon>Sphaerotilus</taxon>
    </lineage>
</organism>
<evidence type="ECO:0000313" key="3">
    <source>
        <dbReference type="Proteomes" id="UP000026714"/>
    </source>
</evidence>
<evidence type="ECO:0008006" key="4">
    <source>
        <dbReference type="Google" id="ProtNLM"/>
    </source>
</evidence>
<dbReference type="Pfam" id="PF13557">
    <property type="entry name" value="Phenol_MetA_deg"/>
    <property type="match status" value="1"/>
</dbReference>
<gene>
    <name evidence="2" type="ORF">X805_17780</name>
</gene>
<protein>
    <recommendedName>
        <fullName evidence="4">Phenol degradation protein meta</fullName>
    </recommendedName>
</protein>
<accession>A0A059KN61</accession>
<keyword evidence="1" id="KW-0732">Signal</keyword>
<comment type="caution">
    <text evidence="2">The sequence shown here is derived from an EMBL/GenBank/DDBJ whole genome shotgun (WGS) entry which is preliminary data.</text>
</comment>
<reference evidence="2 3" key="1">
    <citation type="journal article" date="2014" name="FEMS Microbiol. Ecol.">
        <title>Sphaerotilus natans encrusted with nanoball-shaped Fe(III) oxide minerals formed by nitrate-reducing mixotrophic Fe(II) oxidation.</title>
        <authorList>
            <person name="Park S."/>
            <person name="Kim D.H."/>
            <person name="Lee J.H."/>
            <person name="Hur H.G."/>
        </authorList>
    </citation>
    <scope>NUCLEOTIDE SEQUENCE [LARGE SCALE GENOMIC DNA]</scope>
    <source>
        <strain evidence="2 3">DSM 6575</strain>
    </source>
</reference>
<dbReference type="EMBL" id="AZRA01000046">
    <property type="protein sequence ID" value="KDB52644.1"/>
    <property type="molecule type" value="Genomic_DNA"/>
</dbReference>
<evidence type="ECO:0000256" key="1">
    <source>
        <dbReference type="SAM" id="SignalP"/>
    </source>
</evidence>
<feature type="signal peptide" evidence="1">
    <location>
        <begin position="1"/>
        <end position="21"/>
    </location>
</feature>
<keyword evidence="3" id="KW-1185">Reference proteome</keyword>
<dbReference type="AlphaFoldDB" id="A0A059KN61"/>
<proteinExistence type="predicted"/>
<dbReference type="eggNOG" id="COG4313">
    <property type="taxonomic scope" value="Bacteria"/>
</dbReference>
<name>A0A059KN61_9BURK</name>
<evidence type="ECO:0000313" key="2">
    <source>
        <dbReference type="EMBL" id="KDB52644.1"/>
    </source>
</evidence>
<feature type="chain" id="PRO_5001576601" description="Phenol degradation protein meta" evidence="1">
    <location>
        <begin position="22"/>
        <end position="295"/>
    </location>
</feature>
<dbReference type="Proteomes" id="UP000026714">
    <property type="component" value="Unassembled WGS sequence"/>
</dbReference>
<sequence length="295" mass="31075">MNFTRTAAAVLLLALSAGAHATENGLTTAAAGAEGFLAGALPPAGLYGLVYVNHYSADRFNDGDGNRLIPGFKVRANAVVGRLVYMSDTSVLGGQLGAYGVLPLVDLQVEAGGARSSHTGLGDLEAGPLVAWHHSPQLHTAAALVGVLPTGDYDKNRLANTGSHITTLRGVYVASYLGESVDASTKLTYSINQKNSATDYRSGQYLHADWNLGWRVAPTWQIGLQGYLIHQTTDDRQAGATVGDGLRTRVFAAGPAVRWQGAPTSPSLEMRVLKESGARHHSSGTSLWLKAVFPL</sequence>
<dbReference type="RefSeq" id="WP_037480855.1">
    <property type="nucleotide sequence ID" value="NZ_AZRA01000046.1"/>
</dbReference>